<organism evidence="1 2">
    <name type="scientific">Streptomyces albus</name>
    <dbReference type="NCBI Taxonomy" id="1888"/>
    <lineage>
        <taxon>Bacteria</taxon>
        <taxon>Bacillati</taxon>
        <taxon>Actinomycetota</taxon>
        <taxon>Actinomycetes</taxon>
        <taxon>Kitasatosporales</taxon>
        <taxon>Streptomycetaceae</taxon>
        <taxon>Streptomyces</taxon>
    </lineage>
</organism>
<comment type="caution">
    <text evidence="1">The sequence shown here is derived from an EMBL/GenBank/DDBJ whole genome shotgun (WGS) entry which is preliminary data.</text>
</comment>
<protein>
    <submittedName>
        <fullName evidence="1">Uncharacterized protein</fullName>
    </submittedName>
</protein>
<name>A0A6C1CAH4_9ACTN</name>
<reference evidence="1 2" key="1">
    <citation type="submission" date="2018-10" db="EMBL/GenBank/DDBJ databases">
        <title>Isolation of pseudouridimycin from Streptomyces albus DSM 40763.</title>
        <authorList>
            <person name="Rosenqvist P."/>
            <person name="Metsae-Ketelae M."/>
            <person name="Virta P."/>
        </authorList>
    </citation>
    <scope>NUCLEOTIDE SEQUENCE [LARGE SCALE GENOMIC DNA]</scope>
    <source>
        <strain evidence="1 2">DSM 40763</strain>
    </source>
</reference>
<gene>
    <name evidence="1" type="ORF">D8771_23990</name>
</gene>
<dbReference type="Proteomes" id="UP000298111">
    <property type="component" value="Unassembled WGS sequence"/>
</dbReference>
<dbReference type="AlphaFoldDB" id="A0A6C1CAH4"/>
<dbReference type="EMBL" id="RCIY01000085">
    <property type="protein sequence ID" value="TGG78868.1"/>
    <property type="molecule type" value="Genomic_DNA"/>
</dbReference>
<proteinExistence type="predicted"/>
<accession>A0A6C1CAH4</accession>
<evidence type="ECO:0000313" key="2">
    <source>
        <dbReference type="Proteomes" id="UP000298111"/>
    </source>
</evidence>
<sequence length="264" mass="28843">MTFDVTVPAADAHGEDAGLLLRRRPSPSGETEEVRLPLSPVQGAAPGTLRAALPSTVPLSEGRWNVFLVLPGAQPRRLAPGVNDLRSLVDRVPQESRTWLGVRIPYATKNGNLSVRSWMRWPHAEADSLHVHDGGLRLTGRLYGAELAASAVLEARPRRGEHKPVQTPVTGQGADQREFTATLPYGPLAGHRLWDLWLRPAADAEGVRVARILDDVPDKKRIFTYPAHPVAPPEAATEEETGLVAKPYYTLNNDLAVRVDRVTP</sequence>
<evidence type="ECO:0000313" key="1">
    <source>
        <dbReference type="EMBL" id="TGG78868.1"/>
    </source>
</evidence>